<keyword evidence="5 6" id="KW-0804">Transcription</keyword>
<dbReference type="GO" id="GO:0003723">
    <property type="term" value="F:RNA binding"/>
    <property type="evidence" value="ECO:0007669"/>
    <property type="project" value="UniProtKB-UniRule"/>
</dbReference>
<dbReference type="Proteomes" id="UP000569329">
    <property type="component" value="Unassembled WGS sequence"/>
</dbReference>
<dbReference type="RefSeq" id="WP_182542823.1">
    <property type="nucleotide sequence ID" value="NZ_JACGWZ010000001.1"/>
</dbReference>
<evidence type="ECO:0000256" key="5">
    <source>
        <dbReference type="ARBA" id="ARBA00023163"/>
    </source>
</evidence>
<dbReference type="GO" id="GO:0005829">
    <property type="term" value="C:cytosol"/>
    <property type="evidence" value="ECO:0007669"/>
    <property type="project" value="TreeGrafter"/>
</dbReference>
<name>A0A839DVS4_9PSEU</name>
<evidence type="ECO:0000313" key="9">
    <source>
        <dbReference type="Proteomes" id="UP000569329"/>
    </source>
</evidence>
<evidence type="ECO:0000256" key="1">
    <source>
        <dbReference type="ARBA" id="ARBA00005952"/>
    </source>
</evidence>
<evidence type="ECO:0000259" key="7">
    <source>
        <dbReference type="Pfam" id="PF01029"/>
    </source>
</evidence>
<dbReference type="InterPro" id="IPR011605">
    <property type="entry name" value="NusB_fam"/>
</dbReference>
<keyword evidence="3 6" id="KW-0694">RNA-binding</keyword>
<proteinExistence type="inferred from homology"/>
<dbReference type="InterPro" id="IPR035926">
    <property type="entry name" value="NusB-like_sf"/>
</dbReference>
<dbReference type="InterPro" id="IPR006027">
    <property type="entry name" value="NusB_RsmB_TIM44"/>
</dbReference>
<dbReference type="SUPFAM" id="SSF48013">
    <property type="entry name" value="NusB-like"/>
    <property type="match status" value="1"/>
</dbReference>
<keyword evidence="4 6" id="KW-0805">Transcription regulation</keyword>
<evidence type="ECO:0000256" key="4">
    <source>
        <dbReference type="ARBA" id="ARBA00023015"/>
    </source>
</evidence>
<dbReference type="AlphaFoldDB" id="A0A839DVS4"/>
<evidence type="ECO:0000256" key="2">
    <source>
        <dbReference type="ARBA" id="ARBA00022814"/>
    </source>
</evidence>
<feature type="domain" description="NusB/RsmB/TIM44" evidence="7">
    <location>
        <begin position="6"/>
        <end position="129"/>
    </location>
</feature>
<comment type="caution">
    <text evidence="8">The sequence shown here is derived from an EMBL/GenBank/DDBJ whole genome shotgun (WGS) entry which is preliminary data.</text>
</comment>
<dbReference type="HAMAP" id="MF_00073">
    <property type="entry name" value="NusB"/>
    <property type="match status" value="1"/>
</dbReference>
<comment type="similarity">
    <text evidence="1 6">Belongs to the NusB family.</text>
</comment>
<comment type="function">
    <text evidence="6">Involved in transcription antitermination. Required for transcription of ribosomal RNA (rRNA) genes. Binds specifically to the boxA antiterminator sequence of the ribosomal RNA (rrn) operons.</text>
</comment>
<dbReference type="NCBIfam" id="TIGR01951">
    <property type="entry name" value="nusB"/>
    <property type="match status" value="1"/>
</dbReference>
<organism evidence="8 9">
    <name type="scientific">Halosaccharopolyspora lacisalsi</name>
    <dbReference type="NCBI Taxonomy" id="1000566"/>
    <lineage>
        <taxon>Bacteria</taxon>
        <taxon>Bacillati</taxon>
        <taxon>Actinomycetota</taxon>
        <taxon>Actinomycetes</taxon>
        <taxon>Pseudonocardiales</taxon>
        <taxon>Pseudonocardiaceae</taxon>
        <taxon>Halosaccharopolyspora</taxon>
    </lineage>
</organism>
<keyword evidence="2 6" id="KW-0889">Transcription antitermination</keyword>
<reference evidence="8 9" key="1">
    <citation type="submission" date="2020-07" db="EMBL/GenBank/DDBJ databases">
        <title>Sequencing the genomes of 1000 actinobacteria strains.</title>
        <authorList>
            <person name="Klenk H.-P."/>
        </authorList>
    </citation>
    <scope>NUCLEOTIDE SEQUENCE [LARGE SCALE GENOMIC DNA]</scope>
    <source>
        <strain evidence="8 9">DSM 45975</strain>
    </source>
</reference>
<dbReference type="PANTHER" id="PTHR11078:SF3">
    <property type="entry name" value="ANTITERMINATION NUSB DOMAIN-CONTAINING PROTEIN"/>
    <property type="match status" value="1"/>
</dbReference>
<evidence type="ECO:0000256" key="6">
    <source>
        <dbReference type="HAMAP-Rule" id="MF_00073"/>
    </source>
</evidence>
<dbReference type="Gene3D" id="1.10.940.10">
    <property type="entry name" value="NusB-like"/>
    <property type="match status" value="1"/>
</dbReference>
<dbReference type="Pfam" id="PF01029">
    <property type="entry name" value="NusB"/>
    <property type="match status" value="1"/>
</dbReference>
<sequence>MGARSKARKRAVEVLYESDLRGLDLETLLSERIGSTEAPVVQDYTVTLVTGVAARLRHLDELIVEHAEGWTLERMPTVDRAVLRLGLFELLFGEDVPPIVAIDEAVDLVKGLSTDDSPRFVNGLMDRVAGRREQLRVPAASEQDES</sequence>
<dbReference type="PANTHER" id="PTHR11078">
    <property type="entry name" value="N UTILIZATION SUBSTANCE PROTEIN B-RELATED"/>
    <property type="match status" value="1"/>
</dbReference>
<keyword evidence="9" id="KW-1185">Reference proteome</keyword>
<protein>
    <recommendedName>
        <fullName evidence="6">Transcription antitermination protein NusB</fullName>
    </recommendedName>
    <alternativeName>
        <fullName evidence="6">Antitermination factor NusB</fullName>
    </alternativeName>
</protein>
<dbReference type="EMBL" id="JACGWZ010000001">
    <property type="protein sequence ID" value="MBA8823527.1"/>
    <property type="molecule type" value="Genomic_DNA"/>
</dbReference>
<dbReference type="GO" id="GO:0006353">
    <property type="term" value="P:DNA-templated transcription termination"/>
    <property type="evidence" value="ECO:0007669"/>
    <property type="project" value="UniProtKB-UniRule"/>
</dbReference>
<accession>A0A839DVS4</accession>
<dbReference type="GO" id="GO:0031564">
    <property type="term" value="P:transcription antitermination"/>
    <property type="evidence" value="ECO:0007669"/>
    <property type="project" value="UniProtKB-KW"/>
</dbReference>
<gene>
    <name evidence="6" type="primary">nusB</name>
    <name evidence="8" type="ORF">FHX42_000856</name>
</gene>
<evidence type="ECO:0000256" key="3">
    <source>
        <dbReference type="ARBA" id="ARBA00022884"/>
    </source>
</evidence>
<evidence type="ECO:0000313" key="8">
    <source>
        <dbReference type="EMBL" id="MBA8823527.1"/>
    </source>
</evidence>